<dbReference type="EMBL" id="SMKA01000002">
    <property type="protein sequence ID" value="TDC35491.1"/>
    <property type="molecule type" value="Genomic_DNA"/>
</dbReference>
<proteinExistence type="predicted"/>
<feature type="compositionally biased region" description="Low complexity" evidence="1">
    <location>
        <begin position="11"/>
        <end position="36"/>
    </location>
</feature>
<organism evidence="2 3">
    <name type="scientific">Kribbella albertanoniae</name>
    <dbReference type="NCBI Taxonomy" id="1266829"/>
    <lineage>
        <taxon>Bacteria</taxon>
        <taxon>Bacillati</taxon>
        <taxon>Actinomycetota</taxon>
        <taxon>Actinomycetes</taxon>
        <taxon>Propionibacteriales</taxon>
        <taxon>Kribbellaceae</taxon>
        <taxon>Kribbella</taxon>
    </lineage>
</organism>
<dbReference type="Proteomes" id="UP000295075">
    <property type="component" value="Unassembled WGS sequence"/>
</dbReference>
<keyword evidence="3" id="KW-1185">Reference proteome</keyword>
<dbReference type="RefSeq" id="WP_132400286.1">
    <property type="nucleotide sequence ID" value="NZ_SMKA01000002.1"/>
</dbReference>
<feature type="region of interest" description="Disordered" evidence="1">
    <location>
        <begin position="1"/>
        <end position="41"/>
    </location>
</feature>
<sequence>MGEQTESSGQPPATVTVTTTVQAPAAAPTETPSVPVGTDDATGIGGTLTGCGYEDTLELRLANNFGSGAVEAVLMNMVLS</sequence>
<gene>
    <name evidence="2" type="ORF">E1261_01100</name>
</gene>
<reference evidence="2 3" key="1">
    <citation type="submission" date="2019-03" db="EMBL/GenBank/DDBJ databases">
        <title>Draft genome sequences of novel Actinobacteria.</title>
        <authorList>
            <person name="Sahin N."/>
            <person name="Ay H."/>
            <person name="Saygin H."/>
        </authorList>
    </citation>
    <scope>NUCLEOTIDE SEQUENCE [LARGE SCALE GENOMIC DNA]</scope>
    <source>
        <strain evidence="2 3">JCM 30547</strain>
    </source>
</reference>
<comment type="caution">
    <text evidence="2">The sequence shown here is derived from an EMBL/GenBank/DDBJ whole genome shotgun (WGS) entry which is preliminary data.</text>
</comment>
<dbReference type="AlphaFoldDB" id="A0A4R4QIA3"/>
<feature type="compositionally biased region" description="Polar residues" evidence="1">
    <location>
        <begin position="1"/>
        <end position="10"/>
    </location>
</feature>
<accession>A0A4R4QIA3</accession>
<protein>
    <submittedName>
        <fullName evidence="2">Uncharacterized protein</fullName>
    </submittedName>
</protein>
<name>A0A4R4QIA3_9ACTN</name>
<evidence type="ECO:0000256" key="1">
    <source>
        <dbReference type="SAM" id="MobiDB-lite"/>
    </source>
</evidence>
<evidence type="ECO:0000313" key="2">
    <source>
        <dbReference type="EMBL" id="TDC35491.1"/>
    </source>
</evidence>
<evidence type="ECO:0000313" key="3">
    <source>
        <dbReference type="Proteomes" id="UP000295075"/>
    </source>
</evidence>